<evidence type="ECO:0000256" key="3">
    <source>
        <dbReference type="ARBA" id="ARBA00022964"/>
    </source>
</evidence>
<dbReference type="PANTHER" id="PTHR41536:SF1">
    <property type="entry name" value="PKHD-TYPE HYDROXYLASE YBIX"/>
    <property type="match status" value="1"/>
</dbReference>
<reference evidence="7 8" key="1">
    <citation type="journal article" date="2009" name="Environ. Microbiol.">
        <title>Comparative genomics of marine cyanomyoviruses reveals the widespread occurrence of Synechococcus host genes localized to a hyperplastic region: implications for mechanisms of cyanophage evolution.</title>
        <authorList>
            <person name="Millard A.D."/>
            <person name="Zwirglmaier K."/>
            <person name="Downey M.J."/>
            <person name="Mann N.H."/>
            <person name="Scanlan D.J."/>
        </authorList>
    </citation>
    <scope>NUCLEOTIDE SEQUENCE</scope>
</reference>
<dbReference type="GO" id="GO:0005506">
    <property type="term" value="F:iron ion binding"/>
    <property type="evidence" value="ECO:0007669"/>
    <property type="project" value="InterPro"/>
</dbReference>
<dbReference type="PANTHER" id="PTHR41536">
    <property type="entry name" value="PKHD-TYPE HYDROXYLASE YBIX"/>
    <property type="match status" value="1"/>
</dbReference>
<evidence type="ECO:0000256" key="4">
    <source>
        <dbReference type="ARBA" id="ARBA00023002"/>
    </source>
</evidence>
<evidence type="ECO:0000313" key="8">
    <source>
        <dbReference type="Proteomes" id="UP000001515"/>
    </source>
</evidence>
<proteinExistence type="predicted"/>
<dbReference type="InterPro" id="IPR006620">
    <property type="entry name" value="Pro_4_hyd_alph"/>
</dbReference>
<dbReference type="InterPro" id="IPR044862">
    <property type="entry name" value="Pro_4_hyd_alph_FE2OG_OXY"/>
</dbReference>
<evidence type="ECO:0000256" key="2">
    <source>
        <dbReference type="ARBA" id="ARBA00022723"/>
    </source>
</evidence>
<dbReference type="RefSeq" id="YP_003097441.1">
    <property type="nucleotide sequence ID" value="NC_013085.1"/>
</dbReference>
<keyword evidence="5" id="KW-0408">Iron</keyword>
<keyword evidence="3" id="KW-0223">Dioxygenase</keyword>
<dbReference type="GO" id="GO:0016706">
    <property type="term" value="F:2-oxoglutarate-dependent dioxygenase activity"/>
    <property type="evidence" value="ECO:0007669"/>
    <property type="project" value="InterPro"/>
</dbReference>
<dbReference type="OrthoDB" id="17506at10239"/>
<dbReference type="GeneID" id="8303414"/>
<keyword evidence="4" id="KW-0560">Oxidoreductase</keyword>
<dbReference type="Proteomes" id="UP000001515">
    <property type="component" value="Segment"/>
</dbReference>
<keyword evidence="2" id="KW-0479">Metal-binding</keyword>
<protein>
    <submittedName>
        <fullName evidence="7">2OG-Fe(II) oxygenase family like protein</fullName>
    </submittedName>
</protein>
<dbReference type="EMBL" id="FM207411">
    <property type="protein sequence ID" value="CAR63404.1"/>
    <property type="molecule type" value="Genomic_DNA"/>
</dbReference>
<dbReference type="InterPro" id="IPR023550">
    <property type="entry name" value="PKHD_hydroxylase"/>
</dbReference>
<dbReference type="InterPro" id="IPR005123">
    <property type="entry name" value="Oxoglu/Fe-dep_dioxygenase_dom"/>
</dbReference>
<dbReference type="PROSITE" id="PS51471">
    <property type="entry name" value="FE2OG_OXY"/>
    <property type="match status" value="1"/>
</dbReference>
<accession>C7BVH5</accession>
<dbReference type="Pfam" id="PF13640">
    <property type="entry name" value="2OG-FeII_Oxy_3"/>
    <property type="match status" value="1"/>
</dbReference>
<dbReference type="Gene3D" id="2.60.120.620">
    <property type="entry name" value="q2cbj1_9rhob like domain"/>
    <property type="match status" value="1"/>
</dbReference>
<dbReference type="GO" id="GO:0006974">
    <property type="term" value="P:DNA damage response"/>
    <property type="evidence" value="ECO:0007669"/>
    <property type="project" value="TreeGrafter"/>
</dbReference>
<sequence>MIYEYDFLDKNKLRQMLSLFDAGKFEDGAKSGPKDKKYKHNSEQSDIEIGKMVNTAVYKLIRESEISKIHILNKCSPSLMLKYEVGNHYADHSDFFDMWGTRTDYTCVVNLNDDYEGGEHYIQIGTERIEKKVEPGKALIYPTEFIHGVNPVTSGVRKCLTFWMESSIVDPTIRYYLAELNKFYYKIEGSMDREDLVNFDLIRMGLIKRSSILRN</sequence>
<organism evidence="7 8">
    <name type="scientific">Synechococcus phage S-RSM4</name>
    <dbReference type="NCBI Taxonomy" id="555387"/>
    <lineage>
        <taxon>Viruses</taxon>
        <taxon>Duplodnaviria</taxon>
        <taxon>Heunggongvirae</taxon>
        <taxon>Uroviricota</taxon>
        <taxon>Caudoviricetes</taxon>
        <taxon>Pantevenvirales</taxon>
        <taxon>Kyanoviridae</taxon>
        <taxon>Gibbetvirus</taxon>
        <taxon>Gibbetvirus rsm4</taxon>
    </lineage>
</organism>
<comment type="cofactor">
    <cofactor evidence="1">
        <name>L-ascorbate</name>
        <dbReference type="ChEBI" id="CHEBI:38290"/>
    </cofactor>
</comment>
<feature type="domain" description="Fe2OG dioxygenase" evidence="6">
    <location>
        <begin position="73"/>
        <end position="166"/>
    </location>
</feature>
<dbReference type="SMART" id="SM00702">
    <property type="entry name" value="P4Hc"/>
    <property type="match status" value="1"/>
</dbReference>
<keyword evidence="8" id="KW-1185">Reference proteome</keyword>
<evidence type="ECO:0000256" key="1">
    <source>
        <dbReference type="ARBA" id="ARBA00001961"/>
    </source>
</evidence>
<evidence type="ECO:0000256" key="5">
    <source>
        <dbReference type="ARBA" id="ARBA00023004"/>
    </source>
</evidence>
<dbReference type="GO" id="GO:0031418">
    <property type="term" value="F:L-ascorbic acid binding"/>
    <property type="evidence" value="ECO:0007669"/>
    <property type="project" value="InterPro"/>
</dbReference>
<gene>
    <name evidence="7" type="ORF">SRSM4_207</name>
</gene>
<evidence type="ECO:0000259" key="6">
    <source>
        <dbReference type="PROSITE" id="PS51471"/>
    </source>
</evidence>
<name>C7BVH5_9CAUD</name>
<dbReference type="KEGG" id="vg:8303414"/>
<evidence type="ECO:0000313" key="7">
    <source>
        <dbReference type="EMBL" id="CAR63404.1"/>
    </source>
</evidence>